<dbReference type="GO" id="GO:0003954">
    <property type="term" value="F:NADH dehydrogenase activity"/>
    <property type="evidence" value="ECO:0007669"/>
    <property type="project" value="TreeGrafter"/>
</dbReference>
<reference evidence="7 8" key="1">
    <citation type="submission" date="2017-12" db="EMBL/GenBank/DDBJ databases">
        <title>Phylogenetic diversity of female urinary microbiome.</title>
        <authorList>
            <person name="Thomas-White K."/>
            <person name="Wolfe A.J."/>
        </authorList>
    </citation>
    <scope>NUCLEOTIDE SEQUENCE [LARGE SCALE GENOMIC DNA]</scope>
    <source>
        <strain evidence="7 8">UMB0112</strain>
    </source>
</reference>
<keyword evidence="3 5" id="KW-1133">Transmembrane helix</keyword>
<feature type="transmembrane region" description="Helical" evidence="5">
    <location>
        <begin position="157"/>
        <end position="178"/>
    </location>
</feature>
<dbReference type="PROSITE" id="PS00667">
    <property type="entry name" value="COMPLEX1_ND1_1"/>
    <property type="match status" value="1"/>
</dbReference>
<dbReference type="InterPro" id="IPR018086">
    <property type="entry name" value="NADH_UbQ_OxRdtase_su1_CS"/>
</dbReference>
<keyword evidence="2 5" id="KW-0812">Transmembrane</keyword>
<dbReference type="GO" id="GO:0005886">
    <property type="term" value="C:plasma membrane"/>
    <property type="evidence" value="ECO:0007669"/>
    <property type="project" value="UniProtKB-SubCell"/>
</dbReference>
<keyword evidence="5" id="KW-0874">Quinone</keyword>
<organism evidence="7 8">
    <name type="scientific">Campylobacter ureolyticus</name>
    <dbReference type="NCBI Taxonomy" id="827"/>
    <lineage>
        <taxon>Bacteria</taxon>
        <taxon>Pseudomonadati</taxon>
        <taxon>Campylobacterota</taxon>
        <taxon>Epsilonproteobacteria</taxon>
        <taxon>Campylobacterales</taxon>
        <taxon>Campylobacteraceae</taxon>
        <taxon>Campylobacter</taxon>
    </lineage>
</organism>
<evidence type="ECO:0000256" key="1">
    <source>
        <dbReference type="ARBA" id="ARBA00004141"/>
    </source>
</evidence>
<keyword evidence="5" id="KW-1278">Translocase</keyword>
<evidence type="ECO:0000256" key="4">
    <source>
        <dbReference type="ARBA" id="ARBA00023136"/>
    </source>
</evidence>
<gene>
    <name evidence="5" type="primary">nuoH</name>
    <name evidence="7" type="ORF">CYJ41_07560</name>
</gene>
<feature type="transmembrane region" description="Helical" evidence="5">
    <location>
        <begin position="190"/>
        <end position="209"/>
    </location>
</feature>
<evidence type="ECO:0000256" key="3">
    <source>
        <dbReference type="ARBA" id="ARBA00022989"/>
    </source>
</evidence>
<dbReference type="Pfam" id="PF00146">
    <property type="entry name" value="NADHdh"/>
    <property type="match status" value="1"/>
</dbReference>
<evidence type="ECO:0000256" key="5">
    <source>
        <dbReference type="HAMAP-Rule" id="MF_01350"/>
    </source>
</evidence>
<protein>
    <recommendedName>
        <fullName evidence="5">NADH-quinone oxidoreductase subunit H</fullName>
        <ecNumber evidence="5">7.1.1.-</ecNumber>
    </recommendedName>
    <alternativeName>
        <fullName evidence="5">NADH dehydrogenase I subunit H</fullName>
    </alternativeName>
    <alternativeName>
        <fullName evidence="5">NDH-1 subunit H</fullName>
    </alternativeName>
</protein>
<dbReference type="AlphaFoldDB" id="A0A2I1N8L0"/>
<dbReference type="PANTHER" id="PTHR11432">
    <property type="entry name" value="NADH DEHYDROGENASE SUBUNIT 1"/>
    <property type="match status" value="1"/>
</dbReference>
<comment type="function">
    <text evidence="5">NDH-1 shuttles electrons from NADH, via FMN and iron-sulfur (Fe-S) centers, to quinones in the respiratory chain. The immediate electron acceptor for the enzyme in this species is believed to be ubiquinone. Couples the redox reaction to proton translocation (for every two electrons transferred, four hydrogen ions are translocated across the cytoplasmic membrane), and thus conserves the redox energy in a proton gradient. This subunit may bind ubiquinone.</text>
</comment>
<feature type="transmembrane region" description="Helical" evidence="5">
    <location>
        <begin position="73"/>
        <end position="93"/>
    </location>
</feature>
<evidence type="ECO:0000313" key="7">
    <source>
        <dbReference type="EMBL" id="PKZ28727.1"/>
    </source>
</evidence>
<keyword evidence="4 5" id="KW-0472">Membrane</keyword>
<comment type="catalytic activity">
    <reaction evidence="5">
        <text>a quinone + NADH + 5 H(+)(in) = a quinol + NAD(+) + 4 H(+)(out)</text>
        <dbReference type="Rhea" id="RHEA:57888"/>
        <dbReference type="ChEBI" id="CHEBI:15378"/>
        <dbReference type="ChEBI" id="CHEBI:24646"/>
        <dbReference type="ChEBI" id="CHEBI:57540"/>
        <dbReference type="ChEBI" id="CHEBI:57945"/>
        <dbReference type="ChEBI" id="CHEBI:132124"/>
    </reaction>
</comment>
<name>A0A2I1N8L0_9BACT</name>
<comment type="similarity">
    <text evidence="5 6">Belongs to the complex I subunit 1 family.</text>
</comment>
<keyword evidence="5" id="KW-0830">Ubiquinone</keyword>
<feature type="transmembrane region" description="Helical" evidence="5">
    <location>
        <begin position="7"/>
        <end position="27"/>
    </location>
</feature>
<feature type="transmembrane region" description="Helical" evidence="5">
    <location>
        <begin position="39"/>
        <end position="61"/>
    </location>
</feature>
<sequence length="326" mass="35787">MLILQSIIKSLVIIAVIASLAGLGTYAERKVLAYMQRRIGPWMVGPLGLAQILADMVKLFFKEDVIPQKSAKLAFILAPLISVTAAFVAMAPIPFLPEFTLFGQKVHPILSDIGVGVLFVLAASSTCVYGLIIAGLSSYNKWSLIGSMRAVMQLVSFEVINGLSLIPIIMLVGSLSIIDIVNAQSGGIGAWFIWKQPICFAAFLIASFIECNRTPLCLTENDPELIAGVTTPYGGMRFGMFFIAEYANMITYSVLIALIFFGGFNQIWFIPGGIVMILKSSFFFFLFLWTRATFPHLRADQLMGLCWKVLMPLCLVMIFLTGIVNI</sequence>
<proteinExistence type="inferred from homology"/>
<dbReference type="HAMAP" id="MF_01350">
    <property type="entry name" value="NDH1_NuoH"/>
    <property type="match status" value="1"/>
</dbReference>
<accession>A0A2I1N8L0</accession>
<evidence type="ECO:0000256" key="6">
    <source>
        <dbReference type="RuleBase" id="RU000471"/>
    </source>
</evidence>
<keyword evidence="5" id="KW-1003">Cell membrane</keyword>
<dbReference type="GO" id="GO:0048038">
    <property type="term" value="F:quinone binding"/>
    <property type="evidence" value="ECO:0007669"/>
    <property type="project" value="UniProtKB-KW"/>
</dbReference>
<dbReference type="GO" id="GO:0009060">
    <property type="term" value="P:aerobic respiration"/>
    <property type="evidence" value="ECO:0007669"/>
    <property type="project" value="TreeGrafter"/>
</dbReference>
<comment type="caution">
    <text evidence="7">The sequence shown here is derived from an EMBL/GenBank/DDBJ whole genome shotgun (WGS) entry which is preliminary data.</text>
</comment>
<evidence type="ECO:0000256" key="2">
    <source>
        <dbReference type="ARBA" id="ARBA00022692"/>
    </source>
</evidence>
<feature type="transmembrane region" description="Helical" evidence="5">
    <location>
        <begin position="113"/>
        <end position="136"/>
    </location>
</feature>
<dbReference type="EMBL" id="PKHU01000007">
    <property type="protein sequence ID" value="PKZ28727.1"/>
    <property type="molecule type" value="Genomic_DNA"/>
</dbReference>
<comment type="subunit">
    <text evidence="5">NDH-1 is composed of 14 different subunits. Subunits NuoA, H, J, K, L, M, N constitute the membrane sector of the complex.</text>
</comment>
<keyword evidence="5 6" id="KW-0520">NAD</keyword>
<dbReference type="GO" id="GO:0016655">
    <property type="term" value="F:oxidoreductase activity, acting on NAD(P)H, quinone or similar compound as acceptor"/>
    <property type="evidence" value="ECO:0007669"/>
    <property type="project" value="UniProtKB-UniRule"/>
</dbReference>
<comment type="subcellular location">
    <subcellularLocation>
        <location evidence="5 6">Cell membrane</location>
        <topology evidence="5 6">Multi-pass membrane protein</topology>
    </subcellularLocation>
    <subcellularLocation>
        <location evidence="1">Membrane</location>
        <topology evidence="1">Multi-pass membrane protein</topology>
    </subcellularLocation>
</comment>
<feature type="transmembrane region" description="Helical" evidence="5">
    <location>
        <begin position="302"/>
        <end position="324"/>
    </location>
</feature>
<feature type="transmembrane region" description="Helical" evidence="5">
    <location>
        <begin position="238"/>
        <end position="261"/>
    </location>
</feature>
<feature type="transmembrane region" description="Helical" evidence="5">
    <location>
        <begin position="267"/>
        <end position="290"/>
    </location>
</feature>
<dbReference type="PANTHER" id="PTHR11432:SF3">
    <property type="entry name" value="NADH-UBIQUINONE OXIDOREDUCTASE CHAIN 1"/>
    <property type="match status" value="1"/>
</dbReference>
<dbReference type="Proteomes" id="UP000234639">
    <property type="component" value="Unassembled WGS sequence"/>
</dbReference>
<evidence type="ECO:0000313" key="8">
    <source>
        <dbReference type="Proteomes" id="UP000234639"/>
    </source>
</evidence>
<dbReference type="RefSeq" id="WP_101637640.1">
    <property type="nucleotide sequence ID" value="NZ_PKHU01000007.1"/>
</dbReference>
<dbReference type="InterPro" id="IPR001694">
    <property type="entry name" value="NADH_UbQ_OxRdtase_su1/FPO"/>
</dbReference>
<dbReference type="EC" id="7.1.1.-" evidence="5"/>
<dbReference type="NCBIfam" id="NF004741">
    <property type="entry name" value="PRK06076.1-2"/>
    <property type="match status" value="1"/>
</dbReference>